<dbReference type="AlphaFoldDB" id="A0AAD6S4K7"/>
<reference evidence="1" key="1">
    <citation type="submission" date="2023-03" db="EMBL/GenBank/DDBJ databases">
        <title>Massive genome expansion in bonnet fungi (Mycena s.s.) driven by repeated elements and novel gene families across ecological guilds.</title>
        <authorList>
            <consortium name="Lawrence Berkeley National Laboratory"/>
            <person name="Harder C.B."/>
            <person name="Miyauchi S."/>
            <person name="Viragh M."/>
            <person name="Kuo A."/>
            <person name="Thoen E."/>
            <person name="Andreopoulos B."/>
            <person name="Lu D."/>
            <person name="Skrede I."/>
            <person name="Drula E."/>
            <person name="Henrissat B."/>
            <person name="Morin E."/>
            <person name="Kohler A."/>
            <person name="Barry K."/>
            <person name="LaButti K."/>
            <person name="Morin E."/>
            <person name="Salamov A."/>
            <person name="Lipzen A."/>
            <person name="Mereny Z."/>
            <person name="Hegedus B."/>
            <person name="Baldrian P."/>
            <person name="Stursova M."/>
            <person name="Weitz H."/>
            <person name="Taylor A."/>
            <person name="Grigoriev I.V."/>
            <person name="Nagy L.G."/>
            <person name="Martin F."/>
            <person name="Kauserud H."/>
        </authorList>
    </citation>
    <scope>NUCLEOTIDE SEQUENCE</scope>
    <source>
        <strain evidence="1">CBHHK200</strain>
    </source>
</reference>
<dbReference type="PANTHER" id="PTHR28027">
    <property type="entry name" value="TRANSCRIPTIONAL REGULATOR MIT1"/>
    <property type="match status" value="1"/>
</dbReference>
<keyword evidence="2" id="KW-1185">Reference proteome</keyword>
<name>A0AAD6S4K7_9AGAR</name>
<proteinExistence type="predicted"/>
<evidence type="ECO:0000313" key="1">
    <source>
        <dbReference type="EMBL" id="KAJ7019840.1"/>
    </source>
</evidence>
<dbReference type="Proteomes" id="UP001218188">
    <property type="component" value="Unassembled WGS sequence"/>
</dbReference>
<protein>
    <submittedName>
        <fullName evidence="1">Gti1/Pac2 family-domain-containing protein</fullName>
    </submittedName>
</protein>
<accession>A0AAD6S4K7</accession>
<dbReference type="Pfam" id="PF09729">
    <property type="entry name" value="Gti1_Pac2"/>
    <property type="match status" value="1"/>
</dbReference>
<dbReference type="InterPro" id="IPR018608">
    <property type="entry name" value="Gti1/Pac2"/>
</dbReference>
<dbReference type="GO" id="GO:0003677">
    <property type="term" value="F:DNA binding"/>
    <property type="evidence" value="ECO:0007669"/>
    <property type="project" value="TreeGrafter"/>
</dbReference>
<dbReference type="PANTHER" id="PTHR28027:SF2">
    <property type="entry name" value="TRANSCRIPTIONAL REGULATOR MIT1"/>
    <property type="match status" value="1"/>
</dbReference>
<dbReference type="EMBL" id="JARJCM010000282">
    <property type="protein sequence ID" value="KAJ7019840.1"/>
    <property type="molecule type" value="Genomic_DNA"/>
</dbReference>
<gene>
    <name evidence="1" type="ORF">C8F04DRAFT_326494</name>
</gene>
<evidence type="ECO:0000313" key="2">
    <source>
        <dbReference type="Proteomes" id="UP001218188"/>
    </source>
</evidence>
<organism evidence="1 2">
    <name type="scientific">Mycena alexandri</name>
    <dbReference type="NCBI Taxonomy" id="1745969"/>
    <lineage>
        <taxon>Eukaryota</taxon>
        <taxon>Fungi</taxon>
        <taxon>Dikarya</taxon>
        <taxon>Basidiomycota</taxon>
        <taxon>Agaricomycotina</taxon>
        <taxon>Agaricomycetes</taxon>
        <taxon>Agaricomycetidae</taxon>
        <taxon>Agaricales</taxon>
        <taxon>Marasmiineae</taxon>
        <taxon>Mycenaceae</taxon>
        <taxon>Mycena</taxon>
    </lineage>
</organism>
<comment type="caution">
    <text evidence="1">The sequence shown here is derived from an EMBL/GenBank/DDBJ whole genome shotgun (WGS) entry which is preliminary data.</text>
</comment>
<sequence>MFSSWSSAVTKYQLPLGIDWRPPAQQPTCTNLRIRSVDDAHKIFYAIRCNMLHMVSRRLDSDERAALQTGNVYAWEERSPNTEITGFGIERWTDSRRWGPSRVRDEFRFYHERDPDHAVESDPPVGLEPLVKQTYSAWIETERGRRKWHLMAYFTQSTVDLLGTVDDIADVRRLEVPQGLFTGARIANRNQDPFQSTVAHVNYPLEQLPLFSIGPPREKLRIASKLPTPSAVGPFAS</sequence>